<dbReference type="EMBL" id="HBIB01000370">
    <property type="protein sequence ID" value="CAE0238081.1"/>
    <property type="molecule type" value="Transcribed_RNA"/>
</dbReference>
<accession>A0A7S3CUU9</accession>
<organism evidence="2">
    <name type="scientific">Palpitomonas bilix</name>
    <dbReference type="NCBI Taxonomy" id="652834"/>
    <lineage>
        <taxon>Eukaryota</taxon>
        <taxon>Eukaryota incertae sedis</taxon>
    </lineage>
</organism>
<keyword evidence="1" id="KW-0472">Membrane</keyword>
<evidence type="ECO:0000313" key="3">
    <source>
        <dbReference type="EMBL" id="CAE0238081.1"/>
    </source>
</evidence>
<evidence type="ECO:0000256" key="1">
    <source>
        <dbReference type="SAM" id="Phobius"/>
    </source>
</evidence>
<feature type="transmembrane region" description="Helical" evidence="1">
    <location>
        <begin position="19"/>
        <end position="39"/>
    </location>
</feature>
<keyword evidence="1" id="KW-1133">Transmembrane helix</keyword>
<keyword evidence="1" id="KW-0812">Transmembrane</keyword>
<reference evidence="2" key="1">
    <citation type="submission" date="2021-01" db="EMBL/GenBank/DDBJ databases">
        <authorList>
            <person name="Corre E."/>
            <person name="Pelletier E."/>
            <person name="Niang G."/>
            <person name="Scheremetjew M."/>
            <person name="Finn R."/>
            <person name="Kale V."/>
            <person name="Holt S."/>
            <person name="Cochrane G."/>
            <person name="Meng A."/>
            <person name="Brown T."/>
            <person name="Cohen L."/>
        </authorList>
    </citation>
    <scope>NUCLEOTIDE SEQUENCE</scope>
    <source>
        <strain evidence="2">NIES-2562</strain>
    </source>
</reference>
<dbReference type="EMBL" id="HBIB01000369">
    <property type="protein sequence ID" value="CAE0238080.1"/>
    <property type="molecule type" value="Transcribed_RNA"/>
</dbReference>
<protein>
    <submittedName>
        <fullName evidence="2">Uncharacterized protein</fullName>
    </submittedName>
</protein>
<gene>
    <name evidence="2" type="ORF">PBIL07802_LOCUS221</name>
    <name evidence="3" type="ORF">PBIL07802_LOCUS222</name>
</gene>
<dbReference type="AlphaFoldDB" id="A0A7S3CUU9"/>
<proteinExistence type="predicted"/>
<name>A0A7S3CUU9_9EUKA</name>
<sequence>MCSVLCALHFCILYSLPHFLVHFLIVLFCATLLLCNLLLRSAHVLHLHISKQVPGVRGKRVRVLAYQLARFPNNSARKKAVMCSASQHCRNSSIPALHTSARSPAMFGASVLSTTLYECYVALIAHLHTAHRTPRTKQGK</sequence>
<evidence type="ECO:0000313" key="2">
    <source>
        <dbReference type="EMBL" id="CAE0238080.1"/>
    </source>
</evidence>